<reference evidence="2 3" key="1">
    <citation type="submission" date="2019-05" db="EMBL/GenBank/DDBJ databases">
        <title>Emergence of the Ug99 lineage of the wheat stem rust pathogen through somatic hybridization.</title>
        <authorList>
            <person name="Li F."/>
            <person name="Upadhyaya N.M."/>
            <person name="Sperschneider J."/>
            <person name="Matny O."/>
            <person name="Nguyen-Phuc H."/>
            <person name="Mago R."/>
            <person name="Raley C."/>
            <person name="Miller M.E."/>
            <person name="Silverstein K.A.T."/>
            <person name="Henningsen E."/>
            <person name="Hirsch C.D."/>
            <person name="Visser B."/>
            <person name="Pretorius Z.A."/>
            <person name="Steffenson B.J."/>
            <person name="Schwessinger B."/>
            <person name="Dodds P.N."/>
            <person name="Figueroa M."/>
        </authorList>
    </citation>
    <scope>NUCLEOTIDE SEQUENCE [LARGE SCALE GENOMIC DNA]</scope>
    <source>
        <strain evidence="2">21-0</strain>
    </source>
</reference>
<dbReference type="Proteomes" id="UP000324748">
    <property type="component" value="Unassembled WGS sequence"/>
</dbReference>
<feature type="compositionally biased region" description="Acidic residues" evidence="1">
    <location>
        <begin position="111"/>
        <end position="150"/>
    </location>
</feature>
<comment type="caution">
    <text evidence="2">The sequence shown here is derived from an EMBL/GenBank/DDBJ whole genome shotgun (WGS) entry which is preliminary data.</text>
</comment>
<protein>
    <submittedName>
        <fullName evidence="2">Uncharacterized protein</fullName>
    </submittedName>
</protein>
<feature type="region of interest" description="Disordered" evidence="1">
    <location>
        <begin position="57"/>
        <end position="150"/>
    </location>
</feature>
<evidence type="ECO:0000256" key="1">
    <source>
        <dbReference type="SAM" id="MobiDB-lite"/>
    </source>
</evidence>
<accession>A0A5B0NV03</accession>
<proteinExistence type="predicted"/>
<dbReference type="AlphaFoldDB" id="A0A5B0NV03"/>
<dbReference type="EMBL" id="VSWC01000080">
    <property type="protein sequence ID" value="KAA1093031.1"/>
    <property type="molecule type" value="Genomic_DNA"/>
</dbReference>
<sequence length="150" mass="17163">MSSSTNDVLSPTAIDVEGDESEPSRSVLGQVCLEGSKAAKRKRAEDASIHSIVSMQKDLSLLSKEKASNYCTRVGTRRKREKKDREQKEKKEKKEKEEREKKEKERKEKEEAEEEEDEDEENDGQNDYDGENDSDSENDDNGDAEEETEE</sequence>
<feature type="region of interest" description="Disordered" evidence="1">
    <location>
        <begin position="1"/>
        <end position="29"/>
    </location>
</feature>
<organism evidence="2 3">
    <name type="scientific">Puccinia graminis f. sp. tritici</name>
    <dbReference type="NCBI Taxonomy" id="56615"/>
    <lineage>
        <taxon>Eukaryota</taxon>
        <taxon>Fungi</taxon>
        <taxon>Dikarya</taxon>
        <taxon>Basidiomycota</taxon>
        <taxon>Pucciniomycotina</taxon>
        <taxon>Pucciniomycetes</taxon>
        <taxon>Pucciniales</taxon>
        <taxon>Pucciniaceae</taxon>
        <taxon>Puccinia</taxon>
    </lineage>
</organism>
<evidence type="ECO:0000313" key="3">
    <source>
        <dbReference type="Proteomes" id="UP000324748"/>
    </source>
</evidence>
<feature type="compositionally biased region" description="Basic and acidic residues" evidence="1">
    <location>
        <begin position="83"/>
        <end position="110"/>
    </location>
</feature>
<gene>
    <name evidence="2" type="ORF">PGT21_022011</name>
</gene>
<evidence type="ECO:0000313" key="2">
    <source>
        <dbReference type="EMBL" id="KAA1093031.1"/>
    </source>
</evidence>
<keyword evidence="3" id="KW-1185">Reference proteome</keyword>
<name>A0A5B0NV03_PUCGR</name>